<dbReference type="Proteomes" id="UP001148662">
    <property type="component" value="Unassembled WGS sequence"/>
</dbReference>
<evidence type="ECO:0000313" key="2">
    <source>
        <dbReference type="Proteomes" id="UP001148662"/>
    </source>
</evidence>
<protein>
    <submittedName>
        <fullName evidence="1">Uncharacterized protein</fullName>
    </submittedName>
</protein>
<accession>A0ACC1T6K1</accession>
<proteinExistence type="predicted"/>
<reference evidence="1" key="1">
    <citation type="submission" date="2022-07" db="EMBL/GenBank/DDBJ databases">
        <title>Genome Sequence of Phlebia brevispora.</title>
        <authorList>
            <person name="Buettner E."/>
        </authorList>
    </citation>
    <scope>NUCLEOTIDE SEQUENCE</scope>
    <source>
        <strain evidence="1">MPL23</strain>
    </source>
</reference>
<organism evidence="1 2">
    <name type="scientific">Phlebia brevispora</name>
    <dbReference type="NCBI Taxonomy" id="194682"/>
    <lineage>
        <taxon>Eukaryota</taxon>
        <taxon>Fungi</taxon>
        <taxon>Dikarya</taxon>
        <taxon>Basidiomycota</taxon>
        <taxon>Agaricomycotina</taxon>
        <taxon>Agaricomycetes</taxon>
        <taxon>Polyporales</taxon>
        <taxon>Meruliaceae</taxon>
        <taxon>Phlebia</taxon>
    </lineage>
</organism>
<keyword evidence="2" id="KW-1185">Reference proteome</keyword>
<dbReference type="EMBL" id="JANHOG010000433">
    <property type="protein sequence ID" value="KAJ3554410.1"/>
    <property type="molecule type" value="Genomic_DNA"/>
</dbReference>
<name>A0ACC1T6K1_9APHY</name>
<gene>
    <name evidence="1" type="ORF">NM688_g3129</name>
</gene>
<comment type="caution">
    <text evidence="1">The sequence shown here is derived from an EMBL/GenBank/DDBJ whole genome shotgun (WGS) entry which is preliminary data.</text>
</comment>
<evidence type="ECO:0000313" key="1">
    <source>
        <dbReference type="EMBL" id="KAJ3554410.1"/>
    </source>
</evidence>
<sequence length="662" mass="71594">MLPTQVVKVLRSSDGTAIFAEATGRRENPAVVLIHGLALSGAVFDNLFADKRLTDKLYLVRYDLRGHGRSGKPATADGYASCLFADDFAAIVKEFGLDKPILVGWSYGATVLADACAHLDPLPVSGTVFLAALPYVGPIMGRVGTPTVLGFLPGLTSLDDPVLTDRTRFDFVESVFADPGKVPFSDKIFWLGQSTLQSGPVLSHILSRPQDPTKLHEAGQRGLPMLILGGTADRQVKSDVVVDEMKPHFKNLEVRLIDGGSHALFYDFQDEFVDSLINFVARVKQAKAQFDVLTASLEALCIKACDSFGRLCKVLTAGSSKTCLSVATNRSPGWISASCSATFTDADMSSAPQYWRDVKKPATGFVIAESRDGLRMSQSDHRQLPVHSVLPPAVMRLYIVHTIQQILPTDTESLTMTIQDATTTHHFDAILFDMDGTLIDSTAGVVDAWTLFAEKYPWLNVQEILASAHGVRTVENLRNHCHIEDPEELEREAVRFEEAIIHAANKDGRSGIVALPGARENTEALAAGAKLPHPVWALCTSATRAYASQSITAAGLILPDIFVTAEDVKRGKPAPDPYLLGAKLLGIEPAKCLVIEDAPTGIRSGTAAGCKTMGLITSHTREQVEAEHPTYLVKNLSQVTMSLCHNGGVDVTIHADMHPLRN</sequence>